<evidence type="ECO:0000256" key="1">
    <source>
        <dbReference type="SAM" id="MobiDB-lite"/>
    </source>
</evidence>
<reference evidence="2 3" key="1">
    <citation type="submission" date="2024-06" db="EMBL/GenBank/DDBJ databases">
        <title>Complete genome of Phlyctema vagabunda strain 19-DSS-EL-015.</title>
        <authorList>
            <person name="Fiorenzani C."/>
        </authorList>
    </citation>
    <scope>NUCLEOTIDE SEQUENCE [LARGE SCALE GENOMIC DNA]</scope>
    <source>
        <strain evidence="2 3">19-DSS-EL-015</strain>
    </source>
</reference>
<dbReference type="Pfam" id="PF04910">
    <property type="entry name" value="Tcf25"/>
    <property type="match status" value="1"/>
</dbReference>
<proteinExistence type="predicted"/>
<dbReference type="PANTHER" id="PTHR22684:SF0">
    <property type="entry name" value="RIBOSOME QUALITY CONTROL COMPLEX SUBUNIT TCF25"/>
    <property type="match status" value="1"/>
</dbReference>
<keyword evidence="3" id="KW-1185">Reference proteome</keyword>
<name>A0ABR4PBZ1_9HELO</name>
<feature type="region of interest" description="Disordered" evidence="1">
    <location>
        <begin position="186"/>
        <end position="206"/>
    </location>
</feature>
<comment type="caution">
    <text evidence="2">The sequence shown here is derived from an EMBL/GenBank/DDBJ whole genome shotgun (WGS) entry which is preliminary data.</text>
</comment>
<sequence>MSSRQLRKLQQQRELEQARLAELQPDAGSEESEEEATSLPQSKPKPSLFASFAALENEGEDEDEDGDSGGEKGVKETHDPSDLEDPPATVQKKPKKSKKKKKAKAKAKEEAKPTDHVDQSQGPDEIDAALAALKIKAPNGQTAADSAAPVDQQFEKVCRLLGISTQHLKVANEMRNLFGRAAVENHDDAGGAIPRGARRRQRGQNQQVDLETALKGHHAPGRGLPELTLRRNIFIQGKEEWPRASTGGLTMGVIDNSSQSARRGNGVVEFRFIHDQTYQALQQQFDLFVEMGNPQNLIGLLQRNPYHISLLVQVSKIAKDQGDHALSSDLLERALFSFARSSTSLFATKLSQGKAYLDFRRPENRELWLAGYQYIKSLVMKGTYRTAFEWAKLLFSLDPIGDPYRMGLVLHNLALKSHESQWLLDTTDCFDWQTRASHTYPSLAFAAMQLKDGAQCRALLEAAMEDYPWIFTQLFQEINLDAPSSIWGIKPRTDAETLFTEIYVRQTKDLWNTPEATSILMEVAHAINKVDVSKLPLIENKEITLDVVRFVYLDNTPALMGMVPSAMLHRSNNSDADPLPPDDNIYSYESQRTRIEGHGRPGASGVQGDFFDPIAALGRLIPRFGRNPETGEDDLDGVDGDDLRRQLEHAVAAEEEQEATRDPDLAADEQPAQPSIARRLLALLWRPSQQLAESDSYSDHTDTESDEDMPPLEDVRH</sequence>
<feature type="compositionally biased region" description="Acidic residues" evidence="1">
    <location>
        <begin position="57"/>
        <end position="68"/>
    </location>
</feature>
<dbReference type="InterPro" id="IPR006994">
    <property type="entry name" value="TCF25/Rqc1"/>
</dbReference>
<feature type="compositionally biased region" description="Basic and acidic residues" evidence="1">
    <location>
        <begin position="106"/>
        <end position="118"/>
    </location>
</feature>
<organism evidence="2 3">
    <name type="scientific">Phlyctema vagabunda</name>
    <dbReference type="NCBI Taxonomy" id="108571"/>
    <lineage>
        <taxon>Eukaryota</taxon>
        <taxon>Fungi</taxon>
        <taxon>Dikarya</taxon>
        <taxon>Ascomycota</taxon>
        <taxon>Pezizomycotina</taxon>
        <taxon>Leotiomycetes</taxon>
        <taxon>Helotiales</taxon>
        <taxon>Dermateaceae</taxon>
        <taxon>Phlyctema</taxon>
    </lineage>
</organism>
<dbReference type="Proteomes" id="UP001629113">
    <property type="component" value="Unassembled WGS sequence"/>
</dbReference>
<gene>
    <name evidence="2" type="ORF">PVAG01_07006</name>
</gene>
<accession>A0ABR4PBZ1</accession>
<feature type="region of interest" description="Disordered" evidence="1">
    <location>
        <begin position="652"/>
        <end position="673"/>
    </location>
</feature>
<feature type="region of interest" description="Disordered" evidence="1">
    <location>
        <begin position="1"/>
        <end position="122"/>
    </location>
</feature>
<dbReference type="EMBL" id="JBFCZG010000006">
    <property type="protein sequence ID" value="KAL3420561.1"/>
    <property type="molecule type" value="Genomic_DNA"/>
</dbReference>
<feature type="compositionally biased region" description="Basic residues" evidence="1">
    <location>
        <begin position="92"/>
        <end position="105"/>
    </location>
</feature>
<evidence type="ECO:0000313" key="3">
    <source>
        <dbReference type="Proteomes" id="UP001629113"/>
    </source>
</evidence>
<feature type="region of interest" description="Disordered" evidence="1">
    <location>
        <begin position="690"/>
        <end position="717"/>
    </location>
</feature>
<dbReference type="PANTHER" id="PTHR22684">
    <property type="entry name" value="NULP1-RELATED"/>
    <property type="match status" value="1"/>
</dbReference>
<protein>
    <submittedName>
        <fullName evidence="2">Nulp1-pending protein</fullName>
    </submittedName>
</protein>
<evidence type="ECO:0000313" key="2">
    <source>
        <dbReference type="EMBL" id="KAL3420561.1"/>
    </source>
</evidence>
<feature type="compositionally biased region" description="Basic and acidic residues" evidence="1">
    <location>
        <begin position="69"/>
        <end position="81"/>
    </location>
</feature>
<feature type="compositionally biased region" description="Basic and acidic residues" evidence="1">
    <location>
        <begin position="652"/>
        <end position="664"/>
    </location>
</feature>